<comment type="caution">
    <text evidence="1">The sequence shown here is derived from an EMBL/GenBank/DDBJ whole genome shotgun (WGS) entry which is preliminary data.</text>
</comment>
<evidence type="ECO:0000313" key="3">
    <source>
        <dbReference type="Proteomes" id="UP000249203"/>
    </source>
</evidence>
<gene>
    <name evidence="1" type="ORF">B0I24_101269</name>
    <name evidence="2" type="ORF">CWE07_01285</name>
</gene>
<dbReference type="RefSeq" id="WP_111568125.1">
    <property type="nucleotide sequence ID" value="NZ_PIPK01000001.1"/>
</dbReference>
<dbReference type="EMBL" id="QLMD01000001">
    <property type="protein sequence ID" value="RAK01646.1"/>
    <property type="molecule type" value="Genomic_DNA"/>
</dbReference>
<dbReference type="Proteomes" id="UP000287865">
    <property type="component" value="Unassembled WGS sequence"/>
</dbReference>
<dbReference type="AlphaFoldDB" id="A0A327XBL6"/>
<dbReference type="EMBL" id="PIPK01000001">
    <property type="protein sequence ID" value="RUO28470.1"/>
    <property type="molecule type" value="Genomic_DNA"/>
</dbReference>
<keyword evidence="4" id="KW-1185">Reference proteome</keyword>
<sequence length="117" mass="13366">MFAVFGVTKQVARRVAEKKTPRTITVNRKKIERTDEQLVAAIDEAAQAYFERMKPVILSPEYSSPSFAADFMDLVAPEDARALEVRIRVPVKKVIKGKEKVVRRWLSWNPDTDYLAA</sequence>
<proteinExistence type="predicted"/>
<accession>A0A327XBL6</accession>
<evidence type="ECO:0000313" key="2">
    <source>
        <dbReference type="EMBL" id="RUO28470.1"/>
    </source>
</evidence>
<dbReference type="Proteomes" id="UP000249203">
    <property type="component" value="Unassembled WGS sequence"/>
</dbReference>
<reference evidence="2 4" key="1">
    <citation type="journal article" date="2018" name="Front. Microbiol.">
        <title>Genome-Based Analysis Reveals the Taxonomy and Diversity of the Family Idiomarinaceae.</title>
        <authorList>
            <person name="Liu Y."/>
            <person name="Lai Q."/>
            <person name="Shao Z."/>
        </authorList>
    </citation>
    <scope>NUCLEOTIDE SEQUENCE [LARGE SCALE GENOMIC DNA]</scope>
    <source>
        <strain evidence="2 4">CF12-14</strain>
    </source>
</reference>
<evidence type="ECO:0000313" key="1">
    <source>
        <dbReference type="EMBL" id="RAK01646.1"/>
    </source>
</evidence>
<name>A0A327XBL6_9GAMM</name>
<protein>
    <submittedName>
        <fullName evidence="1">Uncharacterized protein</fullName>
    </submittedName>
</protein>
<evidence type="ECO:0000313" key="4">
    <source>
        <dbReference type="Proteomes" id="UP000287865"/>
    </source>
</evidence>
<dbReference type="OrthoDB" id="6268598at2"/>
<organism evidence="1 3">
    <name type="scientific">Aliidiomarina maris</name>
    <dbReference type="NCBI Taxonomy" id="531312"/>
    <lineage>
        <taxon>Bacteria</taxon>
        <taxon>Pseudomonadati</taxon>
        <taxon>Pseudomonadota</taxon>
        <taxon>Gammaproteobacteria</taxon>
        <taxon>Alteromonadales</taxon>
        <taxon>Idiomarinaceae</taxon>
        <taxon>Aliidiomarina</taxon>
    </lineage>
</organism>
<reference evidence="1 3" key="2">
    <citation type="submission" date="2018-06" db="EMBL/GenBank/DDBJ databases">
        <title>Genomic Encyclopedia of Type Strains, Phase III (KMG-III): the genomes of soil and plant-associated and newly described type strains.</title>
        <authorList>
            <person name="Whitman W."/>
        </authorList>
    </citation>
    <scope>NUCLEOTIDE SEQUENCE [LARGE SCALE GENOMIC DNA]</scope>
    <source>
        <strain evidence="1 3">CGMCC 1.15366</strain>
    </source>
</reference>